<dbReference type="SUPFAM" id="SSF103473">
    <property type="entry name" value="MFS general substrate transporter"/>
    <property type="match status" value="1"/>
</dbReference>
<dbReference type="OrthoDB" id="2585655at2759"/>
<dbReference type="PANTHER" id="PTHR23502">
    <property type="entry name" value="MAJOR FACILITATOR SUPERFAMILY"/>
    <property type="match status" value="1"/>
</dbReference>
<dbReference type="AlphaFoldDB" id="A0A9P9J2R5"/>
<evidence type="ECO:0000256" key="1">
    <source>
        <dbReference type="ARBA" id="ARBA00004141"/>
    </source>
</evidence>
<feature type="transmembrane region" description="Helical" evidence="6">
    <location>
        <begin position="101"/>
        <end position="122"/>
    </location>
</feature>
<dbReference type="GO" id="GO:0005886">
    <property type="term" value="C:plasma membrane"/>
    <property type="evidence" value="ECO:0007669"/>
    <property type="project" value="TreeGrafter"/>
</dbReference>
<feature type="transmembrane region" description="Helical" evidence="6">
    <location>
        <begin position="134"/>
        <end position="153"/>
    </location>
</feature>
<accession>A0A9P9J2R5</accession>
<comment type="subcellular location">
    <subcellularLocation>
        <location evidence="1">Membrane</location>
        <topology evidence="1">Multi-pass membrane protein</topology>
    </subcellularLocation>
</comment>
<feature type="transmembrane region" description="Helical" evidence="6">
    <location>
        <begin position="359"/>
        <end position="383"/>
    </location>
</feature>
<dbReference type="Proteomes" id="UP000717696">
    <property type="component" value="Unassembled WGS sequence"/>
</dbReference>
<keyword evidence="3 6" id="KW-1133">Transmembrane helix</keyword>
<name>A0A9P9J2R5_9HYPO</name>
<feature type="transmembrane region" description="Helical" evidence="6">
    <location>
        <begin position="497"/>
        <end position="519"/>
    </location>
</feature>
<dbReference type="InterPro" id="IPR020846">
    <property type="entry name" value="MFS_dom"/>
</dbReference>
<comment type="caution">
    <text evidence="8">The sequence shown here is derived from an EMBL/GenBank/DDBJ whole genome shotgun (WGS) entry which is preliminary data.</text>
</comment>
<feature type="transmembrane region" description="Helical" evidence="6">
    <location>
        <begin position="467"/>
        <end position="485"/>
    </location>
</feature>
<feature type="transmembrane region" description="Helical" evidence="6">
    <location>
        <begin position="222"/>
        <end position="242"/>
    </location>
</feature>
<evidence type="ECO:0000256" key="5">
    <source>
        <dbReference type="ARBA" id="ARBA00023180"/>
    </source>
</evidence>
<organism evidence="8 9">
    <name type="scientific">Dactylonectria estremocensis</name>
    <dbReference type="NCBI Taxonomy" id="1079267"/>
    <lineage>
        <taxon>Eukaryota</taxon>
        <taxon>Fungi</taxon>
        <taxon>Dikarya</taxon>
        <taxon>Ascomycota</taxon>
        <taxon>Pezizomycotina</taxon>
        <taxon>Sordariomycetes</taxon>
        <taxon>Hypocreomycetidae</taxon>
        <taxon>Hypocreales</taxon>
        <taxon>Nectriaceae</taxon>
        <taxon>Dactylonectria</taxon>
    </lineage>
</organism>
<evidence type="ECO:0000256" key="6">
    <source>
        <dbReference type="SAM" id="Phobius"/>
    </source>
</evidence>
<sequence>MSSTPSKSEAAATAESTGINTLGHVRLRHEVTNEIILIPTPSNDPRDPLNWPRGFKLYTAGAVCFAMIMCNFLAAGPTLAILETAQDFFPNWMETGMAGPIAKTAYFFNCTALFQGLGNLVWMPLTNKYGRRAVYVVSFTMYLVTAIWCAVAKEYANFLVARIVMGFAAGAAECLAPITIADIFFLHERGTITALYNASLNLGVVLGAIIDGFIVRDHHWRYIYYVAIALIGALTLIVYFTFPETAYNRSPDSHGITTTLHAESEAYHHKVDEESNTEHLETARPRAKMSDFLVPGLKLYHGTFTEESLWNMTIRPVLLLALPPVFWATMVMSVTIGFITAITSNVSPAFNTAYGFEAWQSGLCFFAGVIGALLGIVLGGNLSDWVADYFTRRNGGIREPEMRLPAIMISVITGPLSLALYGVGIEKGMHWIVPTIGIGLINFTITQATNVSLVYTIDSYRPIAGEIVVTQLAFKSAFGFLLGFYTNPWVDKSGYAVAYGEMAAICGGVLIFWVPLFIWGKKLRQQTISWRVMKFVRWDVDREVGE</sequence>
<feature type="domain" description="Major facilitator superfamily (MFS) profile" evidence="7">
    <location>
        <begin position="63"/>
        <end position="546"/>
    </location>
</feature>
<keyword evidence="2 6" id="KW-0812">Transmembrane</keyword>
<dbReference type="Pfam" id="PF07690">
    <property type="entry name" value="MFS_1"/>
    <property type="match status" value="1"/>
</dbReference>
<evidence type="ECO:0000313" key="9">
    <source>
        <dbReference type="Proteomes" id="UP000717696"/>
    </source>
</evidence>
<protein>
    <submittedName>
        <fullName evidence="8">Major facilitator superfamily domain-containing protein</fullName>
    </submittedName>
</protein>
<gene>
    <name evidence="8" type="ORF">B0J13DRAFT_475036</name>
</gene>
<keyword evidence="5" id="KW-0325">Glycoprotein</keyword>
<dbReference type="GO" id="GO:0022857">
    <property type="term" value="F:transmembrane transporter activity"/>
    <property type="evidence" value="ECO:0007669"/>
    <property type="project" value="InterPro"/>
</dbReference>
<dbReference type="EMBL" id="JAGMUU010000010">
    <property type="protein sequence ID" value="KAH7144135.1"/>
    <property type="molecule type" value="Genomic_DNA"/>
</dbReference>
<evidence type="ECO:0000256" key="3">
    <source>
        <dbReference type="ARBA" id="ARBA00022989"/>
    </source>
</evidence>
<evidence type="ECO:0000259" key="7">
    <source>
        <dbReference type="PROSITE" id="PS50850"/>
    </source>
</evidence>
<feature type="transmembrane region" description="Helical" evidence="6">
    <location>
        <begin position="159"/>
        <end position="186"/>
    </location>
</feature>
<reference evidence="8" key="1">
    <citation type="journal article" date="2021" name="Nat. Commun.">
        <title>Genetic determinants of endophytism in the Arabidopsis root mycobiome.</title>
        <authorList>
            <person name="Mesny F."/>
            <person name="Miyauchi S."/>
            <person name="Thiergart T."/>
            <person name="Pickel B."/>
            <person name="Atanasova L."/>
            <person name="Karlsson M."/>
            <person name="Huettel B."/>
            <person name="Barry K.W."/>
            <person name="Haridas S."/>
            <person name="Chen C."/>
            <person name="Bauer D."/>
            <person name="Andreopoulos W."/>
            <person name="Pangilinan J."/>
            <person name="LaButti K."/>
            <person name="Riley R."/>
            <person name="Lipzen A."/>
            <person name="Clum A."/>
            <person name="Drula E."/>
            <person name="Henrissat B."/>
            <person name="Kohler A."/>
            <person name="Grigoriev I.V."/>
            <person name="Martin F.M."/>
            <person name="Hacquard S."/>
        </authorList>
    </citation>
    <scope>NUCLEOTIDE SEQUENCE</scope>
    <source>
        <strain evidence="8">MPI-CAGE-AT-0021</strain>
    </source>
</reference>
<keyword evidence="4 6" id="KW-0472">Membrane</keyword>
<feature type="transmembrane region" description="Helical" evidence="6">
    <location>
        <begin position="404"/>
        <end position="425"/>
    </location>
</feature>
<feature type="transmembrane region" description="Helical" evidence="6">
    <location>
        <begin position="198"/>
        <end position="216"/>
    </location>
</feature>
<evidence type="ECO:0000313" key="8">
    <source>
        <dbReference type="EMBL" id="KAH7144135.1"/>
    </source>
</evidence>
<dbReference type="Gene3D" id="1.20.1250.20">
    <property type="entry name" value="MFS general substrate transporter like domains"/>
    <property type="match status" value="1"/>
</dbReference>
<proteinExistence type="predicted"/>
<keyword evidence="9" id="KW-1185">Reference proteome</keyword>
<dbReference type="PANTHER" id="PTHR23502:SF34">
    <property type="entry name" value="PROTEIN HOL1"/>
    <property type="match status" value="1"/>
</dbReference>
<feature type="transmembrane region" description="Helical" evidence="6">
    <location>
        <begin position="317"/>
        <end position="339"/>
    </location>
</feature>
<evidence type="ECO:0000256" key="4">
    <source>
        <dbReference type="ARBA" id="ARBA00023136"/>
    </source>
</evidence>
<evidence type="ECO:0000256" key="2">
    <source>
        <dbReference type="ARBA" id="ARBA00022692"/>
    </source>
</evidence>
<dbReference type="PROSITE" id="PS50850">
    <property type="entry name" value="MFS"/>
    <property type="match status" value="1"/>
</dbReference>
<dbReference type="InterPro" id="IPR036259">
    <property type="entry name" value="MFS_trans_sf"/>
</dbReference>
<dbReference type="InterPro" id="IPR011701">
    <property type="entry name" value="MFS"/>
</dbReference>
<feature type="transmembrane region" description="Helical" evidence="6">
    <location>
        <begin position="431"/>
        <end position="455"/>
    </location>
</feature>
<feature type="transmembrane region" description="Helical" evidence="6">
    <location>
        <begin position="57"/>
        <end position="81"/>
    </location>
</feature>